<reference evidence="10 11" key="1">
    <citation type="journal article" date="2014" name="Science">
        <title>Plant genetics. Early allopolyploid evolution in the post-Neolithic Brassica napus oilseed genome.</title>
        <authorList>
            <person name="Chalhoub B."/>
            <person name="Denoeud F."/>
            <person name="Liu S."/>
            <person name="Parkin I.A."/>
            <person name="Tang H."/>
            <person name="Wang X."/>
            <person name="Chiquet J."/>
            <person name="Belcram H."/>
            <person name="Tong C."/>
            <person name="Samans B."/>
            <person name="Correa M."/>
            <person name="Da Silva C."/>
            <person name="Just J."/>
            <person name="Falentin C."/>
            <person name="Koh C.S."/>
            <person name="Le Clainche I."/>
            <person name="Bernard M."/>
            <person name="Bento P."/>
            <person name="Noel B."/>
            <person name="Labadie K."/>
            <person name="Alberti A."/>
            <person name="Charles M."/>
            <person name="Arnaud D."/>
            <person name="Guo H."/>
            <person name="Daviaud C."/>
            <person name="Alamery S."/>
            <person name="Jabbari K."/>
            <person name="Zhao M."/>
            <person name="Edger P.P."/>
            <person name="Chelaifa H."/>
            <person name="Tack D."/>
            <person name="Lassalle G."/>
            <person name="Mestiri I."/>
            <person name="Schnel N."/>
            <person name="Le Paslier M.C."/>
            <person name="Fan G."/>
            <person name="Renault V."/>
            <person name="Bayer P.E."/>
            <person name="Golicz A.A."/>
            <person name="Manoli S."/>
            <person name="Lee T.H."/>
            <person name="Thi V.H."/>
            <person name="Chalabi S."/>
            <person name="Hu Q."/>
            <person name="Fan C."/>
            <person name="Tollenaere R."/>
            <person name="Lu Y."/>
            <person name="Battail C."/>
            <person name="Shen J."/>
            <person name="Sidebottom C.H."/>
            <person name="Wang X."/>
            <person name="Canaguier A."/>
            <person name="Chauveau A."/>
            <person name="Berard A."/>
            <person name="Deniot G."/>
            <person name="Guan M."/>
            <person name="Liu Z."/>
            <person name="Sun F."/>
            <person name="Lim Y.P."/>
            <person name="Lyons E."/>
            <person name="Town C.D."/>
            <person name="Bancroft I."/>
            <person name="Wang X."/>
            <person name="Meng J."/>
            <person name="Ma J."/>
            <person name="Pires J.C."/>
            <person name="King G.J."/>
            <person name="Brunel D."/>
            <person name="Delourme R."/>
            <person name="Renard M."/>
            <person name="Aury J.M."/>
            <person name="Adams K.L."/>
            <person name="Batley J."/>
            <person name="Snowdon R.J."/>
            <person name="Tost J."/>
            <person name="Edwards D."/>
            <person name="Zhou Y."/>
            <person name="Hua W."/>
            <person name="Sharpe A.G."/>
            <person name="Paterson A.H."/>
            <person name="Guan C."/>
            <person name="Wincker P."/>
        </authorList>
    </citation>
    <scope>NUCLEOTIDE SEQUENCE [LARGE SCALE GENOMIC DNA]</scope>
    <source>
        <strain evidence="11">cv. Darmor-bzh</strain>
    </source>
</reference>
<keyword evidence="3" id="KW-0808">Transferase</keyword>
<protein>
    <submittedName>
        <fullName evidence="10">BnaA03g58360D protein</fullName>
    </submittedName>
</protein>
<dbReference type="PROSITE" id="PS00107">
    <property type="entry name" value="PROTEIN_KINASE_ATP"/>
    <property type="match status" value="1"/>
</dbReference>
<dbReference type="FunFam" id="3.30.200.20:FF:000009">
    <property type="entry name" value="Glycogen synthase kinase-3 beta"/>
    <property type="match status" value="1"/>
</dbReference>
<keyword evidence="5" id="KW-0418">Kinase</keyword>
<proteinExistence type="inferred from homology"/>
<name>A0A078JAN2_BRANA</name>
<dbReference type="PaxDb" id="3708-A0A078JAN2"/>
<feature type="non-terminal residue" evidence="10">
    <location>
        <position position="1"/>
    </location>
</feature>
<dbReference type="InterPro" id="IPR050591">
    <property type="entry name" value="GSK-3"/>
</dbReference>
<evidence type="ECO:0000256" key="5">
    <source>
        <dbReference type="ARBA" id="ARBA00022777"/>
    </source>
</evidence>
<dbReference type="Proteomes" id="UP000028999">
    <property type="component" value="Unassembled WGS sequence"/>
</dbReference>
<dbReference type="Gramene" id="CDY62551">
    <property type="protein sequence ID" value="CDY62551"/>
    <property type="gene ID" value="GSBRNA2T00036381001"/>
</dbReference>
<dbReference type="PROSITE" id="PS00108">
    <property type="entry name" value="PROTEIN_KINASE_ST"/>
    <property type="match status" value="1"/>
</dbReference>
<dbReference type="Gene3D" id="3.30.200.20">
    <property type="entry name" value="Phosphorylase Kinase, domain 1"/>
    <property type="match status" value="1"/>
</dbReference>
<sequence length="264" mass="29829">CFLQEMPAAVVDGHDQVTGHIISTTIGGKNGEPKQTISYMAERVVGTGSFGIVFQAKCLETGETVAIKKGLQDRRYKNRELQLMRVMDHPNVVCLKHCFFSTTSKDELFLNLVMEYVPESLYRVLKHYSTANQRMPLVYVKLYMYQIFRGLAYIHNVAGVCHRDLKPQNLLVDPLTHQVKICDFGSAKQLYSPSLRCTALEACAHPFFDELREPNARLPNGRPFPPLFNFKQEVAGASPELVNKLIPDHIKRQLGLSFLNQSGT</sequence>
<dbReference type="SMART" id="SM00220">
    <property type="entry name" value="S_TKc"/>
    <property type="match status" value="1"/>
</dbReference>
<keyword evidence="6 7" id="KW-0067">ATP-binding</keyword>
<feature type="binding site" evidence="7">
    <location>
        <position position="69"/>
    </location>
    <ligand>
        <name>ATP</name>
        <dbReference type="ChEBI" id="CHEBI:30616"/>
    </ligand>
</feature>
<dbReference type="PROSITE" id="PS50011">
    <property type="entry name" value="PROTEIN_KINASE_DOM"/>
    <property type="match status" value="1"/>
</dbReference>
<gene>
    <name evidence="10" type="primary">BnaA03g58360D</name>
    <name evidence="10" type="ORF">GSBRNA2T00036381001</name>
</gene>
<evidence type="ECO:0000313" key="11">
    <source>
        <dbReference type="Proteomes" id="UP000028999"/>
    </source>
</evidence>
<dbReference type="Gene3D" id="1.10.510.10">
    <property type="entry name" value="Transferase(Phosphotransferase) domain 1"/>
    <property type="match status" value="2"/>
</dbReference>
<dbReference type="InterPro" id="IPR011009">
    <property type="entry name" value="Kinase-like_dom_sf"/>
</dbReference>
<organism evidence="10 11">
    <name type="scientific">Brassica napus</name>
    <name type="common">Rape</name>
    <dbReference type="NCBI Taxonomy" id="3708"/>
    <lineage>
        <taxon>Eukaryota</taxon>
        <taxon>Viridiplantae</taxon>
        <taxon>Streptophyta</taxon>
        <taxon>Embryophyta</taxon>
        <taxon>Tracheophyta</taxon>
        <taxon>Spermatophyta</taxon>
        <taxon>Magnoliopsida</taxon>
        <taxon>eudicotyledons</taxon>
        <taxon>Gunneridae</taxon>
        <taxon>Pentapetalae</taxon>
        <taxon>rosids</taxon>
        <taxon>malvids</taxon>
        <taxon>Brassicales</taxon>
        <taxon>Brassicaceae</taxon>
        <taxon>Brassiceae</taxon>
        <taxon>Brassica</taxon>
    </lineage>
</organism>
<keyword evidence="4 7" id="KW-0547">Nucleotide-binding</keyword>
<dbReference type="PANTHER" id="PTHR24057:SF42">
    <property type="entry name" value="SHAGGY-RELATED PROTEIN KINASE ETA"/>
    <property type="match status" value="1"/>
</dbReference>
<dbReference type="EMBL" id="LK034159">
    <property type="protein sequence ID" value="CDY62551.1"/>
    <property type="molecule type" value="Genomic_DNA"/>
</dbReference>
<evidence type="ECO:0000313" key="10">
    <source>
        <dbReference type="EMBL" id="CDY62551.1"/>
    </source>
</evidence>
<evidence type="ECO:0000259" key="9">
    <source>
        <dbReference type="PROSITE" id="PS50011"/>
    </source>
</evidence>
<dbReference type="InterPro" id="IPR008271">
    <property type="entry name" value="Ser/Thr_kinase_AS"/>
</dbReference>
<dbReference type="PANTHER" id="PTHR24057">
    <property type="entry name" value="GLYCOGEN SYNTHASE KINASE-3 ALPHA"/>
    <property type="match status" value="1"/>
</dbReference>
<dbReference type="AlphaFoldDB" id="A0A078JAN2"/>
<keyword evidence="2 8" id="KW-0723">Serine/threonine-protein kinase</keyword>
<dbReference type="InterPro" id="IPR000719">
    <property type="entry name" value="Prot_kinase_dom"/>
</dbReference>
<dbReference type="Pfam" id="PF00069">
    <property type="entry name" value="Pkinase"/>
    <property type="match status" value="1"/>
</dbReference>
<evidence type="ECO:0000256" key="6">
    <source>
        <dbReference type="ARBA" id="ARBA00022840"/>
    </source>
</evidence>
<evidence type="ECO:0000256" key="8">
    <source>
        <dbReference type="RuleBase" id="RU000304"/>
    </source>
</evidence>
<evidence type="ECO:0000256" key="7">
    <source>
        <dbReference type="PROSITE-ProRule" id="PRU10141"/>
    </source>
</evidence>
<dbReference type="InterPro" id="IPR017441">
    <property type="entry name" value="Protein_kinase_ATP_BS"/>
</dbReference>
<feature type="domain" description="Protein kinase" evidence="9">
    <location>
        <begin position="39"/>
        <end position="264"/>
    </location>
</feature>
<evidence type="ECO:0000256" key="1">
    <source>
        <dbReference type="ARBA" id="ARBA00005527"/>
    </source>
</evidence>
<dbReference type="GO" id="GO:0005524">
    <property type="term" value="F:ATP binding"/>
    <property type="evidence" value="ECO:0007669"/>
    <property type="project" value="UniProtKB-UniRule"/>
</dbReference>
<dbReference type="SUPFAM" id="SSF56112">
    <property type="entry name" value="Protein kinase-like (PK-like)"/>
    <property type="match status" value="1"/>
</dbReference>
<dbReference type="STRING" id="3708.A0A078JAN2"/>
<accession>A0A078JAN2</accession>
<evidence type="ECO:0000256" key="2">
    <source>
        <dbReference type="ARBA" id="ARBA00022527"/>
    </source>
</evidence>
<dbReference type="OMA" id="MTENADV"/>
<dbReference type="GO" id="GO:0004674">
    <property type="term" value="F:protein serine/threonine kinase activity"/>
    <property type="evidence" value="ECO:0007669"/>
    <property type="project" value="UniProtKB-KW"/>
</dbReference>
<comment type="similarity">
    <text evidence="1">Belongs to the protein kinase superfamily. CMGC Ser/Thr protein kinase family. GSK-3 subfamily.</text>
</comment>
<evidence type="ECO:0000256" key="4">
    <source>
        <dbReference type="ARBA" id="ARBA00022741"/>
    </source>
</evidence>
<keyword evidence="11" id="KW-1185">Reference proteome</keyword>
<evidence type="ECO:0000256" key="3">
    <source>
        <dbReference type="ARBA" id="ARBA00022679"/>
    </source>
</evidence>